<name>A0A221MCJ6_9BACI</name>
<dbReference type="Proteomes" id="UP000204391">
    <property type="component" value="Chromosome"/>
</dbReference>
<gene>
    <name evidence="2" type="ORF">CFK40_10185</name>
</gene>
<dbReference type="InterPro" id="IPR050662">
    <property type="entry name" value="Sec-metab_biosynth-thioest"/>
</dbReference>
<dbReference type="SMART" id="SM00849">
    <property type="entry name" value="Lactamase_B"/>
    <property type="match status" value="1"/>
</dbReference>
<evidence type="ECO:0000313" key="2">
    <source>
        <dbReference type="EMBL" id="ASN05354.1"/>
    </source>
</evidence>
<proteinExistence type="predicted"/>
<dbReference type="GO" id="GO:0016787">
    <property type="term" value="F:hydrolase activity"/>
    <property type="evidence" value="ECO:0007669"/>
    <property type="project" value="UniProtKB-KW"/>
</dbReference>
<evidence type="ECO:0000313" key="3">
    <source>
        <dbReference type="Proteomes" id="UP000204391"/>
    </source>
</evidence>
<dbReference type="EMBL" id="CP022437">
    <property type="protein sequence ID" value="ASN05354.1"/>
    <property type="molecule type" value="Genomic_DNA"/>
</dbReference>
<dbReference type="KEGG" id="vne:CFK40_10185"/>
<dbReference type="AlphaFoldDB" id="A0A221MCJ6"/>
<sequence>MQVLHDKITKLTIPTPFAVGDTHVYLLKGDRLSLIDAGVKTKEAWETLKAQLKVLGYHPNDIEQIILTHHHPDHTGLIGQFPRAETLAGHKNNDVWLTRNQEFFRRHEQFYRDFFISSGVPESFKGFLKKLEEPMHYAGEGKLTTFLEEHNQLPGHEEWQVIDTKGHAQSHLSFFREKDGAFIGGDHVMGHITPNPIIEPTRKGEEERARPLVQYRSNLLKCLTLGISTVYPGHGENITNLDELVPNQLKRQEQRAGKVLDMLQVEEQTPFHICEKLFPKQIDKQLDLTMSETIGQLDFLEDQGKVVKAMNNGVYYYRAI</sequence>
<dbReference type="InterPro" id="IPR036866">
    <property type="entry name" value="RibonucZ/Hydroxyglut_hydro"/>
</dbReference>
<accession>A0A221MCJ6</accession>
<keyword evidence="2" id="KW-0378">Hydrolase</keyword>
<dbReference type="SUPFAM" id="SSF56281">
    <property type="entry name" value="Metallo-hydrolase/oxidoreductase"/>
    <property type="match status" value="1"/>
</dbReference>
<dbReference type="OrthoDB" id="2971563at2"/>
<dbReference type="Pfam" id="PF00753">
    <property type="entry name" value="Lactamase_B"/>
    <property type="match status" value="1"/>
</dbReference>
<dbReference type="Gene3D" id="3.60.15.10">
    <property type="entry name" value="Ribonuclease Z/Hydroxyacylglutathione hydrolase-like"/>
    <property type="match status" value="1"/>
</dbReference>
<protein>
    <submittedName>
        <fullName evidence="2">MBL fold metallo-hydrolase</fullName>
    </submittedName>
</protein>
<evidence type="ECO:0000259" key="1">
    <source>
        <dbReference type="SMART" id="SM00849"/>
    </source>
</evidence>
<organism evidence="2 3">
    <name type="scientific">Virgibacillus necropolis</name>
    <dbReference type="NCBI Taxonomy" id="163877"/>
    <lineage>
        <taxon>Bacteria</taxon>
        <taxon>Bacillati</taxon>
        <taxon>Bacillota</taxon>
        <taxon>Bacilli</taxon>
        <taxon>Bacillales</taxon>
        <taxon>Bacillaceae</taxon>
        <taxon>Virgibacillus</taxon>
    </lineage>
</organism>
<dbReference type="PANTHER" id="PTHR23131">
    <property type="entry name" value="ENDORIBONUCLEASE LACTB2"/>
    <property type="match status" value="1"/>
</dbReference>
<keyword evidence="3" id="KW-1185">Reference proteome</keyword>
<feature type="domain" description="Metallo-beta-lactamase" evidence="1">
    <location>
        <begin position="21"/>
        <end position="234"/>
    </location>
</feature>
<reference evidence="2 3" key="1">
    <citation type="journal article" date="2003" name="Int. J. Syst. Evol. Microbiol.">
        <title>Virgibacillus carmonensis sp. nov., Virgibacillus necropolis sp. nov. and Virgibacillus picturae sp. nov., three novel species isolated from deteriorated mural paintings, transfer of the species of the genus salibacillus to Virgibacillus, as Virgibacillus marismortui comb. nov. and Virgibacillus salexigens comb. nov., and emended description of the genus Virgibacillus.</title>
        <authorList>
            <person name="Heyrman J."/>
            <person name="Logan N.A."/>
            <person name="Busse H.J."/>
            <person name="Balcaen A."/>
            <person name="Lebbe L."/>
            <person name="Rodriguez-Diaz M."/>
            <person name="Swings J."/>
            <person name="De Vos P."/>
        </authorList>
    </citation>
    <scope>NUCLEOTIDE SEQUENCE [LARGE SCALE GENOMIC DNA]</scope>
    <source>
        <strain evidence="2 3">LMG 19488</strain>
    </source>
</reference>
<dbReference type="InterPro" id="IPR001279">
    <property type="entry name" value="Metallo-B-lactamas"/>
</dbReference>
<dbReference type="RefSeq" id="WP_089532204.1">
    <property type="nucleotide sequence ID" value="NZ_CP022437.1"/>
</dbReference>